<dbReference type="GO" id="GO:0008483">
    <property type="term" value="F:transaminase activity"/>
    <property type="evidence" value="ECO:0007669"/>
    <property type="project" value="UniProtKB-KW"/>
</dbReference>
<dbReference type="InterPro" id="IPR015422">
    <property type="entry name" value="PyrdxlP-dep_Trfase_small"/>
</dbReference>
<comment type="cofactor">
    <cofactor evidence="1 6">
        <name>pyridoxal 5'-phosphate</name>
        <dbReference type="ChEBI" id="CHEBI:597326"/>
    </cofactor>
</comment>
<dbReference type="InterPro" id="IPR050596">
    <property type="entry name" value="AspAT/PAT-like"/>
</dbReference>
<dbReference type="Proteomes" id="UP000324143">
    <property type="component" value="Unassembled WGS sequence"/>
</dbReference>
<evidence type="ECO:0000256" key="1">
    <source>
        <dbReference type="ARBA" id="ARBA00001933"/>
    </source>
</evidence>
<accession>A0A5D0MBI6</accession>
<evidence type="ECO:0000313" key="8">
    <source>
        <dbReference type="EMBL" id="TYB30376.1"/>
    </source>
</evidence>
<reference evidence="8" key="1">
    <citation type="submission" date="2019-08" db="EMBL/GenBank/DDBJ databases">
        <title>Genomic characterization of a novel candidate phylum (ARYD3) from a high temperature, high salinity tertiary oil reservoir in north central Oklahoma, USA.</title>
        <authorList>
            <person name="Youssef N.H."/>
            <person name="Yadav A."/>
            <person name="Elshahed M.S."/>
        </authorList>
    </citation>
    <scope>NUCLEOTIDE SEQUENCE [LARGE SCALE GENOMIC DNA]</scope>
    <source>
        <strain evidence="8">ARYD3</strain>
    </source>
</reference>
<sequence length="395" mass="45088">MGISNRMRGIPASPIRKLTPYANEAKKRGIKVYHINIGQPDIKTPPDALKKVKNFNKEVLKYSQSDGIFDLKKSMTDYFNNLHYNINPKNIIVTNGGSEAIYFSFMVSMDTKDEVLIPEPYYANYNGFAKMADVNVKPIETNVENGFKLPSYEKLESYISGKTKAILMCSPNNPTGTVHEKGDYKKIAKLAQKYDLTVIGDEVYNEFVYDNAEHVSVMEFEEIKDRTILIDSVSKRYSACGARIGAFITKNKNYIDAVMSLAQARLCPPTLEQVLAAELYRTDRTYIKNAKNEYRKRRDIVYEELNKIDGIVAHKPSGAFYTVVKLPIDDTEKFAKWLLTDFEENKETVMVAPASGFYASDNRGKNEIRIAYILEEKNMRRSIQLLKKAIEVYNN</sequence>
<dbReference type="GO" id="GO:0030170">
    <property type="term" value="F:pyridoxal phosphate binding"/>
    <property type="evidence" value="ECO:0007669"/>
    <property type="project" value="InterPro"/>
</dbReference>
<dbReference type="Gene3D" id="3.40.640.10">
    <property type="entry name" value="Type I PLP-dependent aspartate aminotransferase-like (Major domain)"/>
    <property type="match status" value="1"/>
</dbReference>
<comment type="caution">
    <text evidence="8">The sequence shown here is derived from an EMBL/GenBank/DDBJ whole genome shotgun (WGS) entry which is preliminary data.</text>
</comment>
<feature type="domain" description="Aminotransferase class I/classII large" evidence="7">
    <location>
        <begin position="35"/>
        <end position="383"/>
    </location>
</feature>
<evidence type="ECO:0000256" key="3">
    <source>
        <dbReference type="ARBA" id="ARBA00022576"/>
    </source>
</evidence>
<dbReference type="Pfam" id="PF00155">
    <property type="entry name" value="Aminotran_1_2"/>
    <property type="match status" value="1"/>
</dbReference>
<dbReference type="PANTHER" id="PTHR46383">
    <property type="entry name" value="ASPARTATE AMINOTRANSFERASE"/>
    <property type="match status" value="1"/>
</dbReference>
<name>A0A5D0MBI6_9BACT</name>
<dbReference type="InterPro" id="IPR015424">
    <property type="entry name" value="PyrdxlP-dep_Trfase"/>
</dbReference>
<protein>
    <recommendedName>
        <fullName evidence="6">Aminotransferase</fullName>
        <ecNumber evidence="6">2.6.1.-</ecNumber>
    </recommendedName>
</protein>
<keyword evidence="4 6" id="KW-0808">Transferase</keyword>
<dbReference type="PANTHER" id="PTHR46383:SF1">
    <property type="entry name" value="ASPARTATE AMINOTRANSFERASE"/>
    <property type="match status" value="1"/>
</dbReference>
<evidence type="ECO:0000259" key="7">
    <source>
        <dbReference type="Pfam" id="PF00155"/>
    </source>
</evidence>
<dbReference type="CDD" id="cd00609">
    <property type="entry name" value="AAT_like"/>
    <property type="match status" value="1"/>
</dbReference>
<evidence type="ECO:0000256" key="5">
    <source>
        <dbReference type="ARBA" id="ARBA00022898"/>
    </source>
</evidence>
<dbReference type="EMBL" id="VSIX01000139">
    <property type="protein sequence ID" value="TYB30376.1"/>
    <property type="molecule type" value="Genomic_DNA"/>
</dbReference>
<evidence type="ECO:0000313" key="9">
    <source>
        <dbReference type="Proteomes" id="UP000324143"/>
    </source>
</evidence>
<organism evidence="8 9">
    <name type="scientific">Candidatus Mcinerneyibacterium aminivorans</name>
    <dbReference type="NCBI Taxonomy" id="2703815"/>
    <lineage>
        <taxon>Bacteria</taxon>
        <taxon>Candidatus Macinerneyibacteriota</taxon>
        <taxon>Candidatus Mcinerneyibacteria</taxon>
        <taxon>Candidatus Mcinerneyibacteriales</taxon>
        <taxon>Candidatus Mcinerneyibacteriaceae</taxon>
        <taxon>Candidatus Mcinerneyibacterium</taxon>
    </lineage>
</organism>
<dbReference type="SUPFAM" id="SSF53383">
    <property type="entry name" value="PLP-dependent transferases"/>
    <property type="match status" value="1"/>
</dbReference>
<keyword evidence="9" id="KW-1185">Reference proteome</keyword>
<dbReference type="InterPro" id="IPR015421">
    <property type="entry name" value="PyrdxlP-dep_Trfase_major"/>
</dbReference>
<dbReference type="InterPro" id="IPR004839">
    <property type="entry name" value="Aminotransferase_I/II_large"/>
</dbReference>
<evidence type="ECO:0000256" key="2">
    <source>
        <dbReference type="ARBA" id="ARBA00007441"/>
    </source>
</evidence>
<dbReference type="GO" id="GO:0006520">
    <property type="term" value="P:amino acid metabolic process"/>
    <property type="evidence" value="ECO:0007669"/>
    <property type="project" value="InterPro"/>
</dbReference>
<dbReference type="NCBIfam" id="NF005744">
    <property type="entry name" value="PRK07568.1"/>
    <property type="match status" value="1"/>
</dbReference>
<dbReference type="PROSITE" id="PS00105">
    <property type="entry name" value="AA_TRANSFER_CLASS_1"/>
    <property type="match status" value="1"/>
</dbReference>
<keyword evidence="5" id="KW-0663">Pyridoxal phosphate</keyword>
<comment type="similarity">
    <text evidence="2 6">Belongs to the class-I pyridoxal-phosphate-dependent aminotransferase family.</text>
</comment>
<keyword evidence="3 6" id="KW-0032">Aminotransferase</keyword>
<dbReference type="Gene3D" id="3.90.1150.10">
    <property type="entry name" value="Aspartate Aminotransferase, domain 1"/>
    <property type="match status" value="1"/>
</dbReference>
<evidence type="ECO:0000256" key="6">
    <source>
        <dbReference type="RuleBase" id="RU000481"/>
    </source>
</evidence>
<gene>
    <name evidence="8" type="ORF">FXF47_09570</name>
</gene>
<proteinExistence type="inferred from homology"/>
<evidence type="ECO:0000256" key="4">
    <source>
        <dbReference type="ARBA" id="ARBA00022679"/>
    </source>
</evidence>
<dbReference type="EC" id="2.6.1.-" evidence="6"/>
<dbReference type="AlphaFoldDB" id="A0A5D0MBI6"/>
<dbReference type="InterPro" id="IPR004838">
    <property type="entry name" value="NHTrfase_class1_PyrdxlP-BS"/>
</dbReference>